<dbReference type="RefSeq" id="WP_068751825.1">
    <property type="nucleotide sequence ID" value="NZ_LR214441.1"/>
</dbReference>
<sequence length="161" mass="16860">MGKASITVLRVIIAIALLGSLAVQVVIVPLLWLDMDGGRPDITIPILAIVVLGVGTLQVTAVCIWMLLTRVRRGTVFSPSSFRYVDTIIGAIATASVLTFGLAVVGAYANRTTPGDEIAPGLVGMICGVSLVIAGVALVVYVMRQLLAQAVAFRSELDEVI</sequence>
<dbReference type="Pfam" id="PF11188">
    <property type="entry name" value="DUF2975"/>
    <property type="match status" value="1"/>
</dbReference>
<dbReference type="EMBL" id="MBQD01000022">
    <property type="protein sequence ID" value="OCL33259.1"/>
    <property type="molecule type" value="Genomic_DNA"/>
</dbReference>
<dbReference type="AlphaFoldDB" id="A0A1C0AKZ2"/>
<reference evidence="2" key="1">
    <citation type="submission" date="2016-07" db="EMBL/GenBank/DDBJ databases">
        <authorList>
            <person name="Florea S."/>
            <person name="Webb J.S."/>
            <person name="Jaromczyk J."/>
            <person name="Schardl C.L."/>
        </authorList>
    </citation>
    <scope>NUCLEOTIDE SEQUENCE [LARGE SCALE GENOMIC DNA]</scope>
    <source>
        <strain evidence="2">IPBSL-7</strain>
    </source>
</reference>
<dbReference type="InterPro" id="IPR021354">
    <property type="entry name" value="DUF2975"/>
</dbReference>
<evidence type="ECO:0000313" key="1">
    <source>
        <dbReference type="EMBL" id="OCL33259.1"/>
    </source>
</evidence>
<dbReference type="Proteomes" id="UP000093501">
    <property type="component" value="Unassembled WGS sequence"/>
</dbReference>
<comment type="caution">
    <text evidence="1">The sequence shown here is derived from an EMBL/GenBank/DDBJ whole genome shotgun (WGS) entry which is preliminary data.</text>
</comment>
<name>A0A1C0AKZ2_9ACTN</name>
<gene>
    <name evidence="1" type="ORF">BCR15_05340</name>
</gene>
<proteinExistence type="predicted"/>
<protein>
    <submittedName>
        <fullName evidence="1">ABC transporter</fullName>
    </submittedName>
</protein>
<accession>A0A1C0AKZ2</accession>
<evidence type="ECO:0000313" key="2">
    <source>
        <dbReference type="Proteomes" id="UP000093501"/>
    </source>
</evidence>
<organism evidence="1 2">
    <name type="scientific">Tessaracoccus lapidicaptus</name>
    <dbReference type="NCBI Taxonomy" id="1427523"/>
    <lineage>
        <taxon>Bacteria</taxon>
        <taxon>Bacillati</taxon>
        <taxon>Actinomycetota</taxon>
        <taxon>Actinomycetes</taxon>
        <taxon>Propionibacteriales</taxon>
        <taxon>Propionibacteriaceae</taxon>
        <taxon>Tessaracoccus</taxon>
    </lineage>
</organism>
<keyword evidence="2" id="KW-1185">Reference proteome</keyword>